<gene>
    <name evidence="1" type="ORF">S01H1_04259</name>
</gene>
<name>X0T5Q7_9ZZZZ</name>
<reference evidence="1" key="1">
    <citation type="journal article" date="2014" name="Front. Microbiol.">
        <title>High frequency of phylogenetically diverse reductive dehalogenase-homologous genes in deep subseafloor sedimentary metagenomes.</title>
        <authorList>
            <person name="Kawai M."/>
            <person name="Futagami T."/>
            <person name="Toyoda A."/>
            <person name="Takaki Y."/>
            <person name="Nishi S."/>
            <person name="Hori S."/>
            <person name="Arai W."/>
            <person name="Tsubouchi T."/>
            <person name="Morono Y."/>
            <person name="Uchiyama I."/>
            <person name="Ito T."/>
            <person name="Fujiyama A."/>
            <person name="Inagaki F."/>
            <person name="Takami H."/>
        </authorList>
    </citation>
    <scope>NUCLEOTIDE SEQUENCE</scope>
    <source>
        <strain evidence="1">Expedition CK06-06</strain>
    </source>
</reference>
<feature type="non-terminal residue" evidence="1">
    <location>
        <position position="507"/>
    </location>
</feature>
<accession>X0T5Q7</accession>
<evidence type="ECO:0000313" key="1">
    <source>
        <dbReference type="EMBL" id="GAF83487.1"/>
    </source>
</evidence>
<protein>
    <submittedName>
        <fullName evidence="1">Uncharacterized protein</fullName>
    </submittedName>
</protein>
<sequence>DEIESINEFISEQYKVTESLVMNMEQLVEDSKTNPLDSSLIETLVEINNAVNGSEDVLKDIANNQDIVDFFNKESEKREEDDPSKETDELSIKDMLYKTLTNRLNLKRRVNVEAIPLIADWLMKSRSTYAKNLDKDYKAILEDIEEQKKNFEEGKISAFRYKKIKKKQDSDLNKAKNVVVDKQDLINTLREASREDGVLDFMIGPAIASPDAVVALTAKALKDQLEKARLKDVALKEDIAKSFIEYAQSNSSGRDNPSKFNQGLYEIIEEPTGEKDNDGNAIYREELHFVSKYDMKEYKGAIRQWYKENPEPLSRKKKGEPLTQPEARDYAAWSVRKNNFYKTITKPKSEKDVNALDEKMLRQVESGIITQEEFDEWVKSRERQNQLSEPIDKFLSSKWKAMYDQNDQPINAMGKYHKELTSKYYAAQDSIPESQRPGTRVPSVPKRDLERLLDKGVINLAKVNLKEAGRVQSYDTEFGELGLDDEGVKFLPVFYTRPIDISDQTFD</sequence>
<feature type="non-terminal residue" evidence="1">
    <location>
        <position position="1"/>
    </location>
</feature>
<organism evidence="1">
    <name type="scientific">marine sediment metagenome</name>
    <dbReference type="NCBI Taxonomy" id="412755"/>
    <lineage>
        <taxon>unclassified sequences</taxon>
        <taxon>metagenomes</taxon>
        <taxon>ecological metagenomes</taxon>
    </lineage>
</organism>
<dbReference type="EMBL" id="BARS01002260">
    <property type="protein sequence ID" value="GAF83487.1"/>
    <property type="molecule type" value="Genomic_DNA"/>
</dbReference>
<proteinExistence type="predicted"/>
<dbReference type="AlphaFoldDB" id="X0T5Q7"/>
<comment type="caution">
    <text evidence="1">The sequence shown here is derived from an EMBL/GenBank/DDBJ whole genome shotgun (WGS) entry which is preliminary data.</text>
</comment>